<evidence type="ECO:0000256" key="4">
    <source>
        <dbReference type="ARBA" id="ARBA00022989"/>
    </source>
</evidence>
<evidence type="ECO:0000256" key="7">
    <source>
        <dbReference type="SAM" id="Phobius"/>
    </source>
</evidence>
<name>A0A1A6C108_9GAMM</name>
<reference evidence="9 10" key="1">
    <citation type="journal article" date="2014" name="Genome Announc.">
        <title>Draft Genome Sequence of the Iron-Oxidizing, Acidophilic, and Halotolerant 'Thiobacillus prosperus' Type Strain DSM 5130.</title>
        <authorList>
            <person name="Ossandon F.J."/>
            <person name="Cardenas J.P."/>
            <person name="Corbett M."/>
            <person name="Quatrini R."/>
            <person name="Holmes D.S."/>
            <person name="Watkin E."/>
        </authorList>
    </citation>
    <scope>NUCLEOTIDE SEQUENCE [LARGE SCALE GENOMIC DNA]</scope>
    <source>
        <strain evidence="9 10">DSM 5130</strain>
    </source>
</reference>
<dbReference type="Gene3D" id="3.40.50.300">
    <property type="entry name" value="P-loop containing nucleotide triphosphate hydrolases"/>
    <property type="match status" value="2"/>
</dbReference>
<dbReference type="PANTHER" id="PTHR37937:SF1">
    <property type="entry name" value="CONJUGATIVE TRANSFER: DNA TRANSPORT"/>
    <property type="match status" value="1"/>
</dbReference>
<gene>
    <name evidence="9" type="ORF">Thpro_022484</name>
</gene>
<proteinExistence type="predicted"/>
<evidence type="ECO:0000256" key="5">
    <source>
        <dbReference type="ARBA" id="ARBA00023136"/>
    </source>
</evidence>
<keyword evidence="5 7" id="KW-0472">Membrane</keyword>
<feature type="transmembrane region" description="Helical" evidence="7">
    <location>
        <begin position="6"/>
        <end position="29"/>
    </location>
</feature>
<comment type="caution">
    <text evidence="9">The sequence shown here is derived from an EMBL/GenBank/DDBJ whole genome shotgun (WGS) entry which is preliminary data.</text>
</comment>
<dbReference type="OrthoDB" id="9803543at2"/>
<feature type="transmembrane region" description="Helical" evidence="7">
    <location>
        <begin position="94"/>
        <end position="118"/>
    </location>
</feature>
<dbReference type="SUPFAM" id="SSF52540">
    <property type="entry name" value="P-loop containing nucleoside triphosphate hydrolases"/>
    <property type="match status" value="1"/>
</dbReference>
<evidence type="ECO:0000313" key="10">
    <source>
        <dbReference type="Proteomes" id="UP000029273"/>
    </source>
</evidence>
<organism evidence="9 10">
    <name type="scientific">Acidihalobacter prosperus</name>
    <dbReference type="NCBI Taxonomy" id="160660"/>
    <lineage>
        <taxon>Bacteria</taxon>
        <taxon>Pseudomonadati</taxon>
        <taxon>Pseudomonadota</taxon>
        <taxon>Gammaproteobacteria</taxon>
        <taxon>Chromatiales</taxon>
        <taxon>Ectothiorhodospiraceae</taxon>
        <taxon>Acidihalobacter</taxon>
    </lineage>
</organism>
<keyword evidence="2" id="KW-1003">Cell membrane</keyword>
<dbReference type="InterPro" id="IPR019476">
    <property type="entry name" value="T4SS_TraD_DNA-bd"/>
</dbReference>
<protein>
    <recommendedName>
        <fullName evidence="8">Type IV secretion system coupling protein TraD DNA-binding domain-containing protein</fullName>
    </recommendedName>
</protein>
<dbReference type="InterPro" id="IPR051539">
    <property type="entry name" value="T4SS-coupling_protein"/>
</dbReference>
<evidence type="ECO:0000256" key="2">
    <source>
        <dbReference type="ARBA" id="ARBA00022475"/>
    </source>
</evidence>
<dbReference type="CDD" id="cd01127">
    <property type="entry name" value="TrwB_TraG_TraD_VirD4"/>
    <property type="match status" value="1"/>
</dbReference>
<keyword evidence="4 7" id="KW-1133">Transmembrane helix</keyword>
<dbReference type="InterPro" id="IPR027417">
    <property type="entry name" value="P-loop_NTPase"/>
</dbReference>
<accession>A0A1A6C108</accession>
<evidence type="ECO:0000313" key="9">
    <source>
        <dbReference type="EMBL" id="OBS08234.1"/>
    </source>
</evidence>
<keyword evidence="3 7" id="KW-0812">Transmembrane</keyword>
<dbReference type="PANTHER" id="PTHR37937">
    <property type="entry name" value="CONJUGATIVE TRANSFER: DNA TRANSPORT"/>
    <property type="match status" value="1"/>
</dbReference>
<feature type="domain" description="Type IV secretion system coupling protein TraD DNA-binding" evidence="8">
    <location>
        <begin position="158"/>
        <end position="534"/>
    </location>
</feature>
<feature type="compositionally biased region" description="Polar residues" evidence="6">
    <location>
        <begin position="637"/>
        <end position="654"/>
    </location>
</feature>
<dbReference type="AlphaFoldDB" id="A0A1A6C108"/>
<feature type="region of interest" description="Disordered" evidence="6">
    <location>
        <begin position="585"/>
        <end position="675"/>
    </location>
</feature>
<dbReference type="Pfam" id="PF10412">
    <property type="entry name" value="TrwB_AAD_bind"/>
    <property type="match status" value="1"/>
</dbReference>
<dbReference type="EMBL" id="JQSG02000006">
    <property type="protein sequence ID" value="OBS08234.1"/>
    <property type="molecule type" value="Genomic_DNA"/>
</dbReference>
<evidence type="ECO:0000256" key="6">
    <source>
        <dbReference type="SAM" id="MobiDB-lite"/>
    </source>
</evidence>
<comment type="subcellular location">
    <subcellularLocation>
        <location evidence="1">Cell membrane</location>
        <topology evidence="1">Multi-pass membrane protein</topology>
    </subcellularLocation>
</comment>
<evidence type="ECO:0000259" key="8">
    <source>
        <dbReference type="Pfam" id="PF10412"/>
    </source>
</evidence>
<evidence type="ECO:0000256" key="1">
    <source>
        <dbReference type="ARBA" id="ARBA00004651"/>
    </source>
</evidence>
<dbReference type="Proteomes" id="UP000029273">
    <property type="component" value="Unassembled WGS sequence"/>
</dbReference>
<evidence type="ECO:0000256" key="3">
    <source>
        <dbReference type="ARBA" id="ARBA00022692"/>
    </source>
</evidence>
<keyword evidence="10" id="KW-1185">Reference proteome</keyword>
<sequence length="675" mass="74640">MDRDYPLTLLSISILGLLFIPALAVAALYVGYASSLYPRGWLYPVSFHELMVVVVWSLTPENLPSLTRHVISAVVGYSADPDSARRWLSVYAKWWWLCSGAGAFAGLMVAIISGVRVGSVDVRPLRGRWLLIGRTAMRSAQREMRAECRAGGAGVRIHPQLQISRLRESESILFIGGQGSGKTTVEEWLVTSILRDEPASRLVIHDPKREYTARILSQPEAKGAILHALWDRRTVIWAVAEDIDSEIAAQELASRLVPPADGRNAIFADGAAAILTGLLVYLANRKKNEGINWGWADLRAAILQPFAEMRAVALEGNPDADIAENPASNPTASFLSNLKTQVAPLLRGLAVAEQEARSRKNFRAWSAREWIRGECGPRVVILQGSGNYKQLAEAVNGAIIQALVAEVSELEDSRSRRVWLMLDEFAQLGTIDGIEKFLETGRSKGICCFFATQQTKHFERYRNVNLPGLFSTVLLGKCRDEDATWAADYVGRQLITRRTQSQSGTPGVIAHQTNSITATEQHAESYVVYPHEFSGLGFRRRWFRPGIDALLLTGPDYVFRLWWPSSQWRNVTKSHLPALWTQSLKSKKAGKARPCPAPTQPAPPPKSVGGASAKSEQRMAEAQHGSTKISADEEAEQLQQVTEAPTASQPSTAMSRRRKFRLRSSSEPADQMEVR</sequence>
<dbReference type="RefSeq" id="WP_082954640.1">
    <property type="nucleotide sequence ID" value="NZ_JQSG02000006.1"/>
</dbReference>
<dbReference type="GO" id="GO:0005886">
    <property type="term" value="C:plasma membrane"/>
    <property type="evidence" value="ECO:0007669"/>
    <property type="project" value="UniProtKB-SubCell"/>
</dbReference>
<feature type="compositionally biased region" description="Pro residues" evidence="6">
    <location>
        <begin position="595"/>
        <end position="606"/>
    </location>
</feature>